<dbReference type="EMBL" id="KQ427949">
    <property type="protein sequence ID" value="KOF66579.1"/>
    <property type="molecule type" value="Genomic_DNA"/>
</dbReference>
<accession>A0A0L8FPG5</accession>
<sequence>MNKTKYTVNKQTQQQMTHTCPQDYNQWRLHVKKLKELQQDKCSQPQTAVRYRAMEF</sequence>
<reference evidence="1" key="1">
    <citation type="submission" date="2015-07" db="EMBL/GenBank/DDBJ databases">
        <title>MeaNS - Measles Nucleotide Surveillance Program.</title>
        <authorList>
            <person name="Tran T."/>
            <person name="Druce J."/>
        </authorList>
    </citation>
    <scope>NUCLEOTIDE SEQUENCE</scope>
    <source>
        <strain evidence="1">UCB-OBI-ISO-001</strain>
        <tissue evidence="1">Gonad</tissue>
    </source>
</reference>
<dbReference type="AlphaFoldDB" id="A0A0L8FPG5"/>
<gene>
    <name evidence="1" type="ORF">OCBIM_22011926mg</name>
</gene>
<name>A0A0L8FPG5_OCTBM</name>
<protein>
    <submittedName>
        <fullName evidence="1">Uncharacterized protein</fullName>
    </submittedName>
</protein>
<organism evidence="1">
    <name type="scientific">Octopus bimaculoides</name>
    <name type="common">California two-spotted octopus</name>
    <dbReference type="NCBI Taxonomy" id="37653"/>
    <lineage>
        <taxon>Eukaryota</taxon>
        <taxon>Metazoa</taxon>
        <taxon>Spiralia</taxon>
        <taxon>Lophotrochozoa</taxon>
        <taxon>Mollusca</taxon>
        <taxon>Cephalopoda</taxon>
        <taxon>Coleoidea</taxon>
        <taxon>Octopodiformes</taxon>
        <taxon>Octopoda</taxon>
        <taxon>Incirrata</taxon>
        <taxon>Octopodidae</taxon>
        <taxon>Octopus</taxon>
    </lineage>
</organism>
<proteinExistence type="predicted"/>
<evidence type="ECO:0000313" key="1">
    <source>
        <dbReference type="EMBL" id="KOF66579.1"/>
    </source>
</evidence>